<gene>
    <name evidence="2" type="ORF">DYI25_04940</name>
</gene>
<feature type="transmembrane region" description="Helical" evidence="1">
    <location>
        <begin position="61"/>
        <end position="81"/>
    </location>
</feature>
<dbReference type="Proteomes" id="UP000761411">
    <property type="component" value="Unassembled WGS sequence"/>
</dbReference>
<keyword evidence="1" id="KW-0472">Membrane</keyword>
<organism evidence="2 3">
    <name type="scientific">Mesobacillus boroniphilus</name>
    <dbReference type="NCBI Taxonomy" id="308892"/>
    <lineage>
        <taxon>Bacteria</taxon>
        <taxon>Bacillati</taxon>
        <taxon>Bacillota</taxon>
        <taxon>Bacilli</taxon>
        <taxon>Bacillales</taxon>
        <taxon>Bacillaceae</taxon>
        <taxon>Mesobacillus</taxon>
    </lineage>
</organism>
<name>A0A944CIK8_9BACI</name>
<evidence type="ECO:0000313" key="3">
    <source>
        <dbReference type="Proteomes" id="UP000761411"/>
    </source>
</evidence>
<keyword evidence="1" id="KW-1133">Transmembrane helix</keyword>
<sequence>MIKEKLQGLAIINALLALLGIILIAFSVDFGTSKADSWLASRGGADTAYYHLIVESYINNFLVSGGILLGFGLISSTLVYYKIYSSKG</sequence>
<evidence type="ECO:0000256" key="1">
    <source>
        <dbReference type="SAM" id="Phobius"/>
    </source>
</evidence>
<reference evidence="2 3" key="1">
    <citation type="journal article" date="2021" name="Microorganisms">
        <title>Bacterial Dimethylsulfoniopropionate Biosynthesis in the East China Sea.</title>
        <authorList>
            <person name="Liu J."/>
            <person name="Zhang Y."/>
            <person name="Liu J."/>
            <person name="Zhong H."/>
            <person name="Williams B.T."/>
            <person name="Zheng Y."/>
            <person name="Curson A.R.J."/>
            <person name="Sun C."/>
            <person name="Sun H."/>
            <person name="Song D."/>
            <person name="Wagner Mackenzie B."/>
            <person name="Bermejo Martinez A."/>
            <person name="Todd J.D."/>
            <person name="Zhang X.H."/>
        </authorList>
    </citation>
    <scope>NUCLEOTIDE SEQUENCE [LARGE SCALE GENOMIC DNA]</scope>
    <source>
        <strain evidence="2 3">ESS08</strain>
    </source>
</reference>
<protein>
    <submittedName>
        <fullName evidence="2">Uncharacterized protein</fullName>
    </submittedName>
</protein>
<keyword evidence="3" id="KW-1185">Reference proteome</keyword>
<feature type="transmembrane region" description="Helical" evidence="1">
    <location>
        <begin position="9"/>
        <end position="28"/>
    </location>
</feature>
<dbReference type="EMBL" id="QTKX01000001">
    <property type="protein sequence ID" value="MBS8263789.1"/>
    <property type="molecule type" value="Genomic_DNA"/>
</dbReference>
<evidence type="ECO:0000313" key="2">
    <source>
        <dbReference type="EMBL" id="MBS8263789.1"/>
    </source>
</evidence>
<dbReference type="RefSeq" id="WP_213367329.1">
    <property type="nucleotide sequence ID" value="NZ_QTKX01000001.1"/>
</dbReference>
<proteinExistence type="predicted"/>
<accession>A0A944CIK8</accession>
<keyword evidence="1" id="KW-0812">Transmembrane</keyword>
<comment type="caution">
    <text evidence="2">The sequence shown here is derived from an EMBL/GenBank/DDBJ whole genome shotgun (WGS) entry which is preliminary data.</text>
</comment>
<dbReference type="AlphaFoldDB" id="A0A944CIK8"/>